<accession>A0A382P4T4</accession>
<evidence type="ECO:0000313" key="1">
    <source>
        <dbReference type="EMBL" id="SVC67860.1"/>
    </source>
</evidence>
<feature type="non-terminal residue" evidence="1">
    <location>
        <position position="359"/>
    </location>
</feature>
<name>A0A382P4T4_9ZZZZ</name>
<gene>
    <name evidence="1" type="ORF">METZ01_LOCUS320714</name>
</gene>
<proteinExistence type="predicted"/>
<feature type="non-terminal residue" evidence="1">
    <location>
        <position position="1"/>
    </location>
</feature>
<dbReference type="Pfam" id="PF18886">
    <property type="entry name" value="DUF5649"/>
    <property type="match status" value="2"/>
</dbReference>
<dbReference type="AlphaFoldDB" id="A0A382P4T4"/>
<reference evidence="1" key="1">
    <citation type="submission" date="2018-05" db="EMBL/GenBank/DDBJ databases">
        <authorList>
            <person name="Lanie J.A."/>
            <person name="Ng W.-L."/>
            <person name="Kazmierczak K.M."/>
            <person name="Andrzejewski T.M."/>
            <person name="Davidsen T.M."/>
            <person name="Wayne K.J."/>
            <person name="Tettelin H."/>
            <person name="Glass J.I."/>
            <person name="Rusch D."/>
            <person name="Podicherti R."/>
            <person name="Tsui H.-C.T."/>
            <person name="Winkler M.E."/>
        </authorList>
    </citation>
    <scope>NUCLEOTIDE SEQUENCE</scope>
</reference>
<protein>
    <recommendedName>
        <fullName evidence="2">S-layer family protein</fullName>
    </recommendedName>
</protein>
<dbReference type="EMBL" id="UINC01104590">
    <property type="protein sequence ID" value="SVC67860.1"/>
    <property type="molecule type" value="Genomic_DNA"/>
</dbReference>
<sequence>VTPGIDSGAGGFVEVSSGGSLTFNGNVRAGLDNRTGTLLLDPKNITIGSGSGDLIDSAVFGTNPSGDSTITPTTITTVLSDGTNVVLQANNDITVSDAITTNNASGDGGNLTLQAGRSVLVNANITTDNGDLTLTANDLTSNGVVNAQRDDGLAVITLGSGTTINTGTGTFTSTIEAGTGKTYSGSGDITLSTITANSLVAANRGPTSGSDILDTGILTIAGTSSFTTTRSNADITLDSANAFTGAVTLNTTGSQGDATIDNVTTALDIAASSVDGDLTLTSGTGITDSGTVTVGENLSATTDASSGAILLDTLAVSGTIALNTDGSGAATVVNASGLKLAASTVGGALSATATAGNIT</sequence>
<organism evidence="1">
    <name type="scientific">marine metagenome</name>
    <dbReference type="NCBI Taxonomy" id="408172"/>
    <lineage>
        <taxon>unclassified sequences</taxon>
        <taxon>metagenomes</taxon>
        <taxon>ecological metagenomes</taxon>
    </lineage>
</organism>
<dbReference type="InterPro" id="IPR043709">
    <property type="entry name" value="DUF5649"/>
</dbReference>
<evidence type="ECO:0008006" key="2">
    <source>
        <dbReference type="Google" id="ProtNLM"/>
    </source>
</evidence>